<organism evidence="5 6">
    <name type="scientific">Gymnopilus dilepis</name>
    <dbReference type="NCBI Taxonomy" id="231916"/>
    <lineage>
        <taxon>Eukaryota</taxon>
        <taxon>Fungi</taxon>
        <taxon>Dikarya</taxon>
        <taxon>Basidiomycota</taxon>
        <taxon>Agaricomycotina</taxon>
        <taxon>Agaricomycetes</taxon>
        <taxon>Agaricomycetidae</taxon>
        <taxon>Agaricales</taxon>
        <taxon>Agaricineae</taxon>
        <taxon>Hymenogastraceae</taxon>
        <taxon>Gymnopilus</taxon>
    </lineage>
</organism>
<dbReference type="STRING" id="231916.A0A409Y0H4"/>
<evidence type="ECO:0000313" key="5">
    <source>
        <dbReference type="EMBL" id="PPQ96516.1"/>
    </source>
</evidence>
<dbReference type="PANTHER" id="PTHR22847">
    <property type="entry name" value="WD40 REPEAT PROTEIN"/>
    <property type="match status" value="1"/>
</dbReference>
<dbReference type="EMBL" id="NHYE01001362">
    <property type="protein sequence ID" value="PPQ96516.1"/>
    <property type="molecule type" value="Genomic_DNA"/>
</dbReference>
<dbReference type="InParanoid" id="A0A409Y0H4"/>
<evidence type="ECO:0000256" key="1">
    <source>
        <dbReference type="ARBA" id="ARBA00022574"/>
    </source>
</evidence>
<dbReference type="GO" id="GO:1990234">
    <property type="term" value="C:transferase complex"/>
    <property type="evidence" value="ECO:0007669"/>
    <property type="project" value="UniProtKB-ARBA"/>
</dbReference>
<dbReference type="PROSITE" id="PS50082">
    <property type="entry name" value="WD_REPEATS_2"/>
    <property type="match status" value="1"/>
</dbReference>
<reference evidence="5 6" key="1">
    <citation type="journal article" date="2018" name="Evol. Lett.">
        <title>Horizontal gene cluster transfer increased hallucinogenic mushroom diversity.</title>
        <authorList>
            <person name="Reynolds H.T."/>
            <person name="Vijayakumar V."/>
            <person name="Gluck-Thaler E."/>
            <person name="Korotkin H.B."/>
            <person name="Matheny P.B."/>
            <person name="Slot J.C."/>
        </authorList>
    </citation>
    <scope>NUCLEOTIDE SEQUENCE [LARGE SCALE GENOMIC DNA]</scope>
    <source>
        <strain evidence="5 6">SRW20</strain>
    </source>
</reference>
<evidence type="ECO:0000256" key="3">
    <source>
        <dbReference type="PROSITE-ProRule" id="PRU00221"/>
    </source>
</evidence>
<dbReference type="Gene3D" id="2.130.10.10">
    <property type="entry name" value="YVTN repeat-like/Quinoprotein amine dehydrogenase"/>
    <property type="match status" value="1"/>
</dbReference>
<dbReference type="OrthoDB" id="3238562at2759"/>
<accession>A0A409Y0H4</accession>
<dbReference type="PROSITE" id="PS00678">
    <property type="entry name" value="WD_REPEATS_1"/>
    <property type="match status" value="1"/>
</dbReference>
<comment type="caution">
    <text evidence="5">The sequence shown here is derived from an EMBL/GenBank/DDBJ whole genome shotgun (WGS) entry which is preliminary data.</text>
</comment>
<keyword evidence="4" id="KW-1133">Transmembrane helix</keyword>
<proteinExistence type="predicted"/>
<dbReference type="SUPFAM" id="SSF50978">
    <property type="entry name" value="WD40 repeat-like"/>
    <property type="match status" value="1"/>
</dbReference>
<keyword evidence="6" id="KW-1185">Reference proteome</keyword>
<dbReference type="Pfam" id="PF00400">
    <property type="entry name" value="WD40"/>
    <property type="match status" value="1"/>
</dbReference>
<gene>
    <name evidence="5" type="ORF">CVT26_010432</name>
</gene>
<feature type="transmembrane region" description="Helical" evidence="4">
    <location>
        <begin position="353"/>
        <end position="375"/>
    </location>
</feature>
<dbReference type="PANTHER" id="PTHR22847:SF637">
    <property type="entry name" value="WD REPEAT DOMAIN 5B"/>
    <property type="match status" value="1"/>
</dbReference>
<dbReference type="AlphaFoldDB" id="A0A409Y0H4"/>
<name>A0A409Y0H4_9AGAR</name>
<dbReference type="Proteomes" id="UP000284706">
    <property type="component" value="Unassembled WGS sequence"/>
</dbReference>
<evidence type="ECO:0000313" key="6">
    <source>
        <dbReference type="Proteomes" id="UP000284706"/>
    </source>
</evidence>
<keyword evidence="4" id="KW-0812">Transmembrane</keyword>
<dbReference type="InterPro" id="IPR036322">
    <property type="entry name" value="WD40_repeat_dom_sf"/>
</dbReference>
<protein>
    <submittedName>
        <fullName evidence="5">Uncharacterized protein</fullName>
    </submittedName>
</protein>
<dbReference type="InterPro" id="IPR001680">
    <property type="entry name" value="WD40_rpt"/>
</dbReference>
<dbReference type="SMART" id="SM00320">
    <property type="entry name" value="WD40"/>
    <property type="match status" value="4"/>
</dbReference>
<sequence length="394" mass="44042">MAFATFFNSLCNFHCDVQDKYVLVGTLNGHGRPPNCFAFNGTNTILASGGDDEEVRIWDIKRLRLCQRLMDSAGRWGQVTCVQFVNVEVHSNTDWLCLGTGRGMLAMYRKSRRAAEFAEAWSLQVFTAGDSVEAFAYDPNHQRLAVSSHYGRIKMLRLQQGKFVELWEDELLDAIPRAVFFSDNGRSVLIFAMESGVISSRDVETSSTQSIKALKTAIGYASQCQVTGNVLIDNMRNGFDLYPHNRIIPLGTLPVPSTKMYVKAGVFGETGKIAVCGSDHGRIYVYGLADLKPRQQLLHGGSTDIVQIVETSSAQDDYLIASGTSTGKCDIRIWKRTIKRPAQFEGGKMGERLIVCNILFIFLFTWITRGTWISYFNDMKTDISQSPYLLSKGR</sequence>
<dbReference type="PROSITE" id="PS50294">
    <property type="entry name" value="WD_REPEATS_REGION"/>
    <property type="match status" value="1"/>
</dbReference>
<feature type="repeat" description="WD" evidence="3">
    <location>
        <begin position="27"/>
        <end position="61"/>
    </location>
</feature>
<dbReference type="InterPro" id="IPR015943">
    <property type="entry name" value="WD40/YVTN_repeat-like_dom_sf"/>
</dbReference>
<keyword evidence="2" id="KW-0677">Repeat</keyword>
<evidence type="ECO:0000256" key="2">
    <source>
        <dbReference type="ARBA" id="ARBA00022737"/>
    </source>
</evidence>
<keyword evidence="4" id="KW-0472">Membrane</keyword>
<keyword evidence="1 3" id="KW-0853">WD repeat</keyword>
<evidence type="ECO:0000256" key="4">
    <source>
        <dbReference type="SAM" id="Phobius"/>
    </source>
</evidence>
<dbReference type="InterPro" id="IPR019775">
    <property type="entry name" value="WD40_repeat_CS"/>
</dbReference>